<protein>
    <recommendedName>
        <fullName evidence="6">3-hydroxyisobutyrate dehydrogenase</fullName>
        <shortName evidence="6">HIBADH</shortName>
        <ecNumber evidence="6">1.1.1.31</ecNumber>
    </recommendedName>
</protein>
<keyword evidence="4 6" id="KW-0520">NAD</keyword>
<comment type="pathway">
    <text evidence="6">Amino-acid degradation; L-valine degradation.</text>
</comment>
<dbReference type="GO" id="GO:0008442">
    <property type="term" value="F:3-hydroxyisobutyrate dehydrogenase activity"/>
    <property type="evidence" value="ECO:0007669"/>
    <property type="project" value="UniProtKB-EC"/>
</dbReference>
<evidence type="ECO:0000259" key="7">
    <source>
        <dbReference type="Pfam" id="PF03446"/>
    </source>
</evidence>
<dbReference type="PIRSF" id="PIRSF000103">
    <property type="entry name" value="HIBADH"/>
    <property type="match status" value="1"/>
</dbReference>
<feature type="active site" evidence="5">
    <location>
        <position position="180"/>
    </location>
</feature>
<dbReference type="Pfam" id="PF14833">
    <property type="entry name" value="NAD_binding_11"/>
    <property type="match status" value="1"/>
</dbReference>
<sequence length="308" mass="32257">MNQGSKSKVAFIGLGNMGAPMVGNLLKAGVTVNVFDLLPQLAEPLGKLGANVSLSLQEAVTDVDIVITMLPAGEHVRAVYLGDHNGGKGIINLVSEQTFLIDSSTIDPDSARLVASEAHKKGLEFVDAPVSGGVAGAKAGTLTFIVGGTESGFQMAESALCHMGKNIFHAGKAGDGQMAKICNNLLLGVVMSGTCEALSLGVDNGLNPEVLSNIMLQSSGRNWVLELYNPCPGVMEHAPASHQYAPGFMCKLMSKDLGLGLEVAANSQSSVPMGSLARNLYAFHNRNGNAELDFSSLFEYFSVSKRET</sequence>
<dbReference type="Gene3D" id="1.10.1040.10">
    <property type="entry name" value="N-(1-d-carboxylethyl)-l-norvaline Dehydrogenase, domain 2"/>
    <property type="match status" value="1"/>
</dbReference>
<dbReference type="InterPro" id="IPR011548">
    <property type="entry name" value="HIBADH"/>
</dbReference>
<dbReference type="Gene3D" id="3.40.50.720">
    <property type="entry name" value="NAD(P)-binding Rossmann-like Domain"/>
    <property type="match status" value="1"/>
</dbReference>
<dbReference type="AlphaFoldDB" id="A0A1H5RY83"/>
<dbReference type="InterPro" id="IPR029154">
    <property type="entry name" value="HIBADH-like_NADP-bd"/>
</dbReference>
<dbReference type="OrthoDB" id="9786703at2"/>
<dbReference type="PANTHER" id="PTHR22981">
    <property type="entry name" value="3-HYDROXYISOBUTYRATE DEHYDROGENASE-RELATED"/>
    <property type="match status" value="1"/>
</dbReference>
<proteinExistence type="inferred from homology"/>
<dbReference type="GO" id="GO:0006574">
    <property type="term" value="P:L-valine catabolic process"/>
    <property type="evidence" value="ECO:0007669"/>
    <property type="project" value="UniProtKB-UniPathway"/>
</dbReference>
<dbReference type="PROSITE" id="PS00895">
    <property type="entry name" value="3_HYDROXYISOBUT_DH"/>
    <property type="match status" value="1"/>
</dbReference>
<name>A0A1H5RY83_9VIBR</name>
<organism evidence="9 10">
    <name type="scientific">Vibrio hangzhouensis</name>
    <dbReference type="NCBI Taxonomy" id="462991"/>
    <lineage>
        <taxon>Bacteria</taxon>
        <taxon>Pseudomonadati</taxon>
        <taxon>Pseudomonadota</taxon>
        <taxon>Gammaproteobacteria</taxon>
        <taxon>Vibrionales</taxon>
        <taxon>Vibrionaceae</taxon>
        <taxon>Vibrio</taxon>
    </lineage>
</organism>
<reference evidence="10" key="1">
    <citation type="submission" date="2016-10" db="EMBL/GenBank/DDBJ databases">
        <authorList>
            <person name="Varghese N."/>
            <person name="Submissions S."/>
        </authorList>
    </citation>
    <scope>NUCLEOTIDE SEQUENCE [LARGE SCALE GENOMIC DNA]</scope>
    <source>
        <strain evidence="10">CGMCC 1.7062</strain>
    </source>
</reference>
<feature type="domain" description="3-hydroxyisobutyrate dehydrogenase-like NAD-binding" evidence="8">
    <location>
        <begin position="174"/>
        <end position="299"/>
    </location>
</feature>
<comment type="catalytic activity">
    <reaction evidence="6">
        <text>3-hydroxy-2-methylpropanoate + NAD(+) = 2-methyl-3-oxopropanoate + NADH + H(+)</text>
        <dbReference type="Rhea" id="RHEA:17681"/>
        <dbReference type="ChEBI" id="CHEBI:11805"/>
        <dbReference type="ChEBI" id="CHEBI:15378"/>
        <dbReference type="ChEBI" id="CHEBI:57540"/>
        <dbReference type="ChEBI" id="CHEBI:57700"/>
        <dbReference type="ChEBI" id="CHEBI:57945"/>
        <dbReference type="EC" id="1.1.1.31"/>
    </reaction>
</comment>
<dbReference type="InterPro" id="IPR006115">
    <property type="entry name" value="6PGDH_NADP-bd"/>
</dbReference>
<gene>
    <name evidence="9" type="ORF">SAMN04488244_101172</name>
</gene>
<evidence type="ECO:0000256" key="3">
    <source>
        <dbReference type="ARBA" id="ARBA00023002"/>
    </source>
</evidence>
<dbReference type="FunFam" id="1.10.1040.10:FF:000006">
    <property type="entry name" value="3-hydroxyisobutyrate dehydrogenase"/>
    <property type="match status" value="1"/>
</dbReference>
<dbReference type="InterPro" id="IPR015815">
    <property type="entry name" value="HIBADH-related"/>
</dbReference>
<dbReference type="InterPro" id="IPR013328">
    <property type="entry name" value="6PGD_dom2"/>
</dbReference>
<feature type="domain" description="6-phosphogluconate dehydrogenase NADP-binding" evidence="7">
    <location>
        <begin position="8"/>
        <end position="171"/>
    </location>
</feature>
<dbReference type="EMBL" id="FNVG01000001">
    <property type="protein sequence ID" value="SEF43279.1"/>
    <property type="molecule type" value="Genomic_DNA"/>
</dbReference>
<evidence type="ECO:0000313" key="9">
    <source>
        <dbReference type="EMBL" id="SEF43279.1"/>
    </source>
</evidence>
<dbReference type="GO" id="GO:0051287">
    <property type="term" value="F:NAD binding"/>
    <property type="evidence" value="ECO:0007669"/>
    <property type="project" value="InterPro"/>
</dbReference>
<dbReference type="InterPro" id="IPR036291">
    <property type="entry name" value="NAD(P)-bd_dom_sf"/>
</dbReference>
<evidence type="ECO:0000259" key="8">
    <source>
        <dbReference type="Pfam" id="PF14833"/>
    </source>
</evidence>
<dbReference type="InterPro" id="IPR008927">
    <property type="entry name" value="6-PGluconate_DH-like_C_sf"/>
</dbReference>
<evidence type="ECO:0000313" key="10">
    <source>
        <dbReference type="Proteomes" id="UP000236721"/>
    </source>
</evidence>
<dbReference type="Pfam" id="PF03446">
    <property type="entry name" value="NAD_binding_2"/>
    <property type="match status" value="1"/>
</dbReference>
<dbReference type="UniPathway" id="UPA00362"/>
<dbReference type="NCBIfam" id="TIGR01692">
    <property type="entry name" value="HIBADH"/>
    <property type="match status" value="1"/>
</dbReference>
<evidence type="ECO:0000256" key="5">
    <source>
        <dbReference type="PIRSR" id="PIRSR000103-1"/>
    </source>
</evidence>
<dbReference type="InterPro" id="IPR002204">
    <property type="entry name" value="3-OH-isobutyrate_DH-rel_CS"/>
</dbReference>
<accession>A0A1H5RY83</accession>
<keyword evidence="2 6" id="KW-0101">Branched-chain amino acid catabolism</keyword>
<dbReference type="SUPFAM" id="SSF51735">
    <property type="entry name" value="NAD(P)-binding Rossmann-fold domains"/>
    <property type="match status" value="1"/>
</dbReference>
<evidence type="ECO:0000256" key="6">
    <source>
        <dbReference type="RuleBase" id="RU910714"/>
    </source>
</evidence>
<keyword evidence="10" id="KW-1185">Reference proteome</keyword>
<evidence type="ECO:0000256" key="1">
    <source>
        <dbReference type="ARBA" id="ARBA00009080"/>
    </source>
</evidence>
<dbReference type="SUPFAM" id="SSF48179">
    <property type="entry name" value="6-phosphogluconate dehydrogenase C-terminal domain-like"/>
    <property type="match status" value="1"/>
</dbReference>
<comment type="similarity">
    <text evidence="1 6">Belongs to the HIBADH-related family.</text>
</comment>
<evidence type="ECO:0000256" key="4">
    <source>
        <dbReference type="ARBA" id="ARBA00023027"/>
    </source>
</evidence>
<keyword evidence="3 6" id="KW-0560">Oxidoreductase</keyword>
<dbReference type="EC" id="1.1.1.31" evidence="6"/>
<dbReference type="GO" id="GO:0050661">
    <property type="term" value="F:NADP binding"/>
    <property type="evidence" value="ECO:0007669"/>
    <property type="project" value="InterPro"/>
</dbReference>
<evidence type="ECO:0000256" key="2">
    <source>
        <dbReference type="ARBA" id="ARBA00022456"/>
    </source>
</evidence>
<dbReference type="PANTHER" id="PTHR22981:SF7">
    <property type="entry name" value="3-HYDROXYISOBUTYRATE DEHYDROGENASE, MITOCHONDRIAL"/>
    <property type="match status" value="1"/>
</dbReference>
<dbReference type="Proteomes" id="UP000236721">
    <property type="component" value="Unassembled WGS sequence"/>
</dbReference>